<feature type="region of interest" description="Disordered" evidence="1">
    <location>
        <begin position="55"/>
        <end position="77"/>
    </location>
</feature>
<name>A0A2G3DRK1_9FIRM</name>
<keyword evidence="2" id="KW-0472">Membrane</keyword>
<proteinExistence type="predicted"/>
<keyword evidence="2" id="KW-0812">Transmembrane</keyword>
<evidence type="ECO:0008006" key="5">
    <source>
        <dbReference type="Google" id="ProtNLM"/>
    </source>
</evidence>
<organism evidence="3 4">
    <name type="scientific">Pseudobutyrivibrio ruminis</name>
    <dbReference type="NCBI Taxonomy" id="46206"/>
    <lineage>
        <taxon>Bacteria</taxon>
        <taxon>Bacillati</taxon>
        <taxon>Bacillota</taxon>
        <taxon>Clostridia</taxon>
        <taxon>Lachnospirales</taxon>
        <taxon>Lachnospiraceae</taxon>
        <taxon>Pseudobutyrivibrio</taxon>
    </lineage>
</organism>
<sequence>MTETKLCKFCKTEIPKDAKICPNCKKKQKGKLGIIICIIVILVIIGAATNGGNNKSISSDNSTKTESTDSNNSKAEEATIEYTSVSKQELSDALTSNALKASDTYKGQYLEVTGYLSVIDSSGKYISIDSGDDDFSFVNVQCFIKNDEQKAIIMEMNKGDAITIKGKCTDVGEFLGYSIDIDEVITN</sequence>
<dbReference type="AlphaFoldDB" id="A0A2G3DRK1"/>
<evidence type="ECO:0000256" key="2">
    <source>
        <dbReference type="SAM" id="Phobius"/>
    </source>
</evidence>
<dbReference type="RefSeq" id="WP_099392740.1">
    <property type="nucleotide sequence ID" value="NZ_PDYF01000083.1"/>
</dbReference>
<dbReference type="Proteomes" id="UP000225889">
    <property type="component" value="Unassembled WGS sequence"/>
</dbReference>
<evidence type="ECO:0000313" key="4">
    <source>
        <dbReference type="Proteomes" id="UP000225889"/>
    </source>
</evidence>
<keyword evidence="2" id="KW-1133">Transmembrane helix</keyword>
<feature type="transmembrane region" description="Helical" evidence="2">
    <location>
        <begin position="32"/>
        <end position="49"/>
    </location>
</feature>
<evidence type="ECO:0000313" key="3">
    <source>
        <dbReference type="EMBL" id="PHU33520.1"/>
    </source>
</evidence>
<comment type="caution">
    <text evidence="3">The sequence shown here is derived from an EMBL/GenBank/DDBJ whole genome shotgun (WGS) entry which is preliminary data.</text>
</comment>
<dbReference type="EMBL" id="PDYF01000083">
    <property type="protein sequence ID" value="PHU33520.1"/>
    <property type="molecule type" value="Genomic_DNA"/>
</dbReference>
<dbReference type="InterPro" id="IPR024422">
    <property type="entry name" value="Protein_unknown_function_OB"/>
</dbReference>
<protein>
    <recommendedName>
        <fullName evidence="5">tRNA_anti-like</fullName>
    </recommendedName>
</protein>
<dbReference type="Pfam" id="PF12869">
    <property type="entry name" value="tRNA_anti-like"/>
    <property type="match status" value="1"/>
</dbReference>
<feature type="compositionally biased region" description="Polar residues" evidence="1">
    <location>
        <begin position="55"/>
        <end position="73"/>
    </location>
</feature>
<evidence type="ECO:0000256" key="1">
    <source>
        <dbReference type="SAM" id="MobiDB-lite"/>
    </source>
</evidence>
<reference evidence="3 4" key="2">
    <citation type="submission" date="2017-10" db="EMBL/GenBank/DDBJ databases">
        <authorList>
            <person name="Banno H."/>
            <person name="Chua N.-H."/>
        </authorList>
    </citation>
    <scope>NUCLEOTIDE SEQUENCE [LARGE SCALE GENOMIC DNA]</scope>
    <source>
        <strain evidence="3 4">JK626</strain>
    </source>
</reference>
<reference evidence="3 4" key="1">
    <citation type="submission" date="2017-10" db="EMBL/GenBank/DDBJ databases">
        <title>Resolving the taxonomy of Roseburia spp., Eubacterium rectale and Agathobacter spp. through phylogenomic analysis.</title>
        <authorList>
            <person name="Sheridan P.O."/>
            <person name="Walker A.W."/>
            <person name="Duncan S.H."/>
            <person name="Scott K.P."/>
            <person name="Toole P.W.O."/>
            <person name="Luis P."/>
            <person name="Flint H.J."/>
        </authorList>
    </citation>
    <scope>NUCLEOTIDE SEQUENCE [LARGE SCALE GENOMIC DNA]</scope>
    <source>
        <strain evidence="3 4">JK626</strain>
    </source>
</reference>
<gene>
    <name evidence="3" type="ORF">CSX01_13360</name>
</gene>
<accession>A0A2G3DRK1</accession>